<evidence type="ECO:0000256" key="15">
    <source>
        <dbReference type="ARBA" id="ARBA00032932"/>
    </source>
</evidence>
<keyword evidence="7 17" id="KW-0378">Hydrolase</keyword>
<dbReference type="NCBIfam" id="NF001390">
    <property type="entry name" value="PRK00281.1-4"/>
    <property type="match status" value="1"/>
</dbReference>
<keyword evidence="13 17" id="KW-0961">Cell wall biogenesis/degradation</keyword>
<evidence type="ECO:0000256" key="13">
    <source>
        <dbReference type="ARBA" id="ARBA00023316"/>
    </source>
</evidence>
<evidence type="ECO:0000256" key="16">
    <source>
        <dbReference type="ARBA" id="ARBA00047594"/>
    </source>
</evidence>
<proteinExistence type="inferred from homology"/>
<dbReference type="GO" id="GO:0071555">
    <property type="term" value="P:cell wall organization"/>
    <property type="evidence" value="ECO:0007669"/>
    <property type="project" value="UniProtKB-KW"/>
</dbReference>
<evidence type="ECO:0000256" key="7">
    <source>
        <dbReference type="ARBA" id="ARBA00022801"/>
    </source>
</evidence>
<evidence type="ECO:0000313" key="18">
    <source>
        <dbReference type="EMBL" id="VYT97926.1"/>
    </source>
</evidence>
<gene>
    <name evidence="17 18" type="primary">uppP</name>
    <name evidence="18" type="ORF">VRLFYP33_00942</name>
</gene>
<accession>A0A6N3B843</accession>
<keyword evidence="10 17" id="KW-1133">Transmembrane helix</keyword>
<dbReference type="AlphaFoldDB" id="A0A6N3B843"/>
<comment type="miscellaneous">
    <text evidence="17">Bacitracin is thought to be involved in the inhibition of peptidoglycan synthesis by sequestering undecaprenyl diphosphate, thereby reducing the pool of lipid carrier available.</text>
</comment>
<dbReference type="GO" id="GO:0046677">
    <property type="term" value="P:response to antibiotic"/>
    <property type="evidence" value="ECO:0007669"/>
    <property type="project" value="UniProtKB-UniRule"/>
</dbReference>
<feature type="transmembrane region" description="Helical" evidence="17">
    <location>
        <begin position="106"/>
        <end position="126"/>
    </location>
</feature>
<evidence type="ECO:0000256" key="1">
    <source>
        <dbReference type="ARBA" id="ARBA00004651"/>
    </source>
</evidence>
<comment type="function">
    <text evidence="17">Catalyzes the dephosphorylation of undecaprenyl diphosphate (UPP). Confers resistance to bacitracin.</text>
</comment>
<dbReference type="NCBIfam" id="NF001389">
    <property type="entry name" value="PRK00281.1-2"/>
    <property type="match status" value="1"/>
</dbReference>
<evidence type="ECO:0000256" key="17">
    <source>
        <dbReference type="HAMAP-Rule" id="MF_01006"/>
    </source>
</evidence>
<evidence type="ECO:0000256" key="2">
    <source>
        <dbReference type="ARBA" id="ARBA00010621"/>
    </source>
</evidence>
<feature type="transmembrane region" description="Helical" evidence="17">
    <location>
        <begin position="182"/>
        <end position="203"/>
    </location>
</feature>
<evidence type="ECO:0000256" key="6">
    <source>
        <dbReference type="ARBA" id="ARBA00022692"/>
    </source>
</evidence>
<evidence type="ECO:0000256" key="8">
    <source>
        <dbReference type="ARBA" id="ARBA00022960"/>
    </source>
</evidence>
<dbReference type="PANTHER" id="PTHR30622">
    <property type="entry name" value="UNDECAPRENYL-DIPHOSPHATASE"/>
    <property type="match status" value="1"/>
</dbReference>
<keyword evidence="8 17" id="KW-0133">Cell shape</keyword>
<organism evidence="18">
    <name type="scientific">Veillonella ratti</name>
    <dbReference type="NCBI Taxonomy" id="103892"/>
    <lineage>
        <taxon>Bacteria</taxon>
        <taxon>Bacillati</taxon>
        <taxon>Bacillota</taxon>
        <taxon>Negativicutes</taxon>
        <taxon>Veillonellales</taxon>
        <taxon>Veillonellaceae</taxon>
        <taxon>Veillonella</taxon>
    </lineage>
</organism>
<comment type="subcellular location">
    <subcellularLocation>
        <location evidence="1 17">Cell membrane</location>
        <topology evidence="1 17">Multi-pass membrane protein</topology>
    </subcellularLocation>
</comment>
<dbReference type="GO" id="GO:0050380">
    <property type="term" value="F:undecaprenyl-diphosphatase activity"/>
    <property type="evidence" value="ECO:0007669"/>
    <property type="project" value="UniProtKB-UniRule"/>
</dbReference>
<evidence type="ECO:0000256" key="4">
    <source>
        <dbReference type="ARBA" id="ARBA00021581"/>
    </source>
</evidence>
<dbReference type="PANTHER" id="PTHR30622:SF3">
    <property type="entry name" value="UNDECAPRENYL-DIPHOSPHATASE"/>
    <property type="match status" value="1"/>
</dbReference>
<evidence type="ECO:0000256" key="5">
    <source>
        <dbReference type="ARBA" id="ARBA00022475"/>
    </source>
</evidence>
<keyword evidence="12 17" id="KW-0046">Antibiotic resistance</keyword>
<reference evidence="18" key="1">
    <citation type="submission" date="2019-11" db="EMBL/GenBank/DDBJ databases">
        <authorList>
            <person name="Feng L."/>
        </authorList>
    </citation>
    <scope>NUCLEOTIDE SEQUENCE</scope>
    <source>
        <strain evidence="18">VrattiLFYP33</strain>
    </source>
</reference>
<dbReference type="Pfam" id="PF02673">
    <property type="entry name" value="BacA"/>
    <property type="match status" value="1"/>
</dbReference>
<dbReference type="GO" id="GO:0008360">
    <property type="term" value="P:regulation of cell shape"/>
    <property type="evidence" value="ECO:0007669"/>
    <property type="project" value="UniProtKB-KW"/>
</dbReference>
<dbReference type="RefSeq" id="WP_021840622.1">
    <property type="nucleotide sequence ID" value="NZ_CACRUX010000042.1"/>
</dbReference>
<protein>
    <recommendedName>
        <fullName evidence="4 17">Undecaprenyl-diphosphatase</fullName>
        <ecNumber evidence="3 17">3.6.1.27</ecNumber>
    </recommendedName>
    <alternativeName>
        <fullName evidence="15 17">Bacitracin resistance protein</fullName>
    </alternativeName>
    <alternativeName>
        <fullName evidence="14 17">Undecaprenyl pyrophosphate phosphatase</fullName>
    </alternativeName>
</protein>
<dbReference type="GO" id="GO:0005886">
    <property type="term" value="C:plasma membrane"/>
    <property type="evidence" value="ECO:0007669"/>
    <property type="project" value="UniProtKB-SubCell"/>
</dbReference>
<keyword evidence="11 17" id="KW-0472">Membrane</keyword>
<dbReference type="HAMAP" id="MF_01006">
    <property type="entry name" value="Undec_diphosphatase"/>
    <property type="match status" value="1"/>
</dbReference>
<keyword evidence="5 17" id="KW-1003">Cell membrane</keyword>
<name>A0A6N3B843_9FIRM</name>
<dbReference type="NCBIfam" id="TIGR00753">
    <property type="entry name" value="undec_PP_bacA"/>
    <property type="match status" value="1"/>
</dbReference>
<dbReference type="InterPro" id="IPR003824">
    <property type="entry name" value="UppP"/>
</dbReference>
<comment type="catalytic activity">
    <reaction evidence="16 17">
        <text>di-trans,octa-cis-undecaprenyl diphosphate + H2O = di-trans,octa-cis-undecaprenyl phosphate + phosphate + H(+)</text>
        <dbReference type="Rhea" id="RHEA:28094"/>
        <dbReference type="ChEBI" id="CHEBI:15377"/>
        <dbReference type="ChEBI" id="CHEBI:15378"/>
        <dbReference type="ChEBI" id="CHEBI:43474"/>
        <dbReference type="ChEBI" id="CHEBI:58405"/>
        <dbReference type="ChEBI" id="CHEBI:60392"/>
        <dbReference type="EC" id="3.6.1.27"/>
    </reaction>
</comment>
<keyword evidence="6 17" id="KW-0812">Transmembrane</keyword>
<feature type="transmembrane region" description="Helical" evidence="17">
    <location>
        <begin position="82"/>
        <end position="100"/>
    </location>
</feature>
<dbReference type="EC" id="3.6.1.27" evidence="3 17"/>
<keyword evidence="9 17" id="KW-0573">Peptidoglycan synthesis</keyword>
<comment type="similarity">
    <text evidence="2 17">Belongs to the UppP family.</text>
</comment>
<evidence type="ECO:0000256" key="12">
    <source>
        <dbReference type="ARBA" id="ARBA00023251"/>
    </source>
</evidence>
<feature type="transmembrane region" description="Helical" evidence="17">
    <location>
        <begin position="248"/>
        <end position="264"/>
    </location>
</feature>
<dbReference type="EMBL" id="CACRUX010000042">
    <property type="protein sequence ID" value="VYT97926.1"/>
    <property type="molecule type" value="Genomic_DNA"/>
</dbReference>
<evidence type="ECO:0000256" key="11">
    <source>
        <dbReference type="ARBA" id="ARBA00023136"/>
    </source>
</evidence>
<evidence type="ECO:0000256" key="9">
    <source>
        <dbReference type="ARBA" id="ARBA00022984"/>
    </source>
</evidence>
<evidence type="ECO:0000256" key="3">
    <source>
        <dbReference type="ARBA" id="ARBA00012374"/>
    </source>
</evidence>
<evidence type="ECO:0000256" key="10">
    <source>
        <dbReference type="ARBA" id="ARBA00022989"/>
    </source>
</evidence>
<dbReference type="GO" id="GO:0009252">
    <property type="term" value="P:peptidoglycan biosynthetic process"/>
    <property type="evidence" value="ECO:0007669"/>
    <property type="project" value="UniProtKB-KW"/>
</dbReference>
<sequence length="265" mass="29876">MDQNLIAFILGIVEGATEFLPVSSTGHMILVGDFLGFTGQRASVFEVFIQLGAILSVFFYYREKFMSMLRRENWIRNDRLSLAHIFFGMLPAMAIGFLGHSFIKNYLFSAGTVIIGLIIGGLFMLWAEKRHKPITVETVDQLSMYQCLQIGLFQVLALWPGFSRSGSTIAGGLMLGVSRKAAADFSFIMAVPIMLIACIYDLLKIIDQLQWSDFVMFAIGFVTAFVFAYLSIVWFLKFLNKSSLAGFAYYRFVIAVIAFAYFFIF</sequence>
<feature type="transmembrane region" description="Helical" evidence="17">
    <location>
        <begin position="215"/>
        <end position="236"/>
    </location>
</feature>
<feature type="transmembrane region" description="Helical" evidence="17">
    <location>
        <begin position="39"/>
        <end position="61"/>
    </location>
</feature>
<evidence type="ECO:0000256" key="14">
    <source>
        <dbReference type="ARBA" id="ARBA00032707"/>
    </source>
</evidence>